<evidence type="ECO:0000313" key="3">
    <source>
        <dbReference type="EMBL" id="OAF69496.1"/>
    </source>
</evidence>
<dbReference type="PANTHER" id="PTHR11937">
    <property type="entry name" value="ACTIN"/>
    <property type="match status" value="1"/>
</dbReference>
<gene>
    <name evidence="3" type="ORF">A3Q56_02745</name>
</gene>
<dbReference type="EMBL" id="LWCA01000271">
    <property type="protein sequence ID" value="OAF69496.1"/>
    <property type="molecule type" value="Genomic_DNA"/>
</dbReference>
<dbReference type="Gene3D" id="3.30.420.40">
    <property type="match status" value="2"/>
</dbReference>
<sequence length="367" mass="41912">MSSQSIPKTVRNVKLSIVLDIGSSYTKCGFSGTSRPICIIPSAFHSQAANKVIYIENIISKYEPFYYHLLKEFISVLYLRYLHVKSNEKKVTIVENMFMSKLLRDALAKIFFTVFDVPGLNFLPCLLSSFYVLGNQSALILDCAHTHISAIAVYEHVPIISSFTFTNNSCRSVNKFILKELRKCNDLEDVTISESDLDKIRTKFCILMDENDEDDSITETEFLSSEGNKLSISKIIRKQAFIQLLDSSEGSIITLIDKVLQKVPITFRHIIANKLYFTGGLVHQDQFVPIVMQKLRKHLQLNGSNLSRHLSYYNTPLGKPNYHAWLGGSIASSLPSDLYKDIEMTKQEYMSVKTVPMRYDWLHSQFE</sequence>
<dbReference type="AlphaFoldDB" id="A0A177B5G3"/>
<reference evidence="3 4" key="1">
    <citation type="submission" date="2016-04" db="EMBL/GenBank/DDBJ databases">
        <title>The genome of Intoshia linei affirms orthonectids as highly simplified spiralians.</title>
        <authorList>
            <person name="Mikhailov K.V."/>
            <person name="Slusarev G.S."/>
            <person name="Nikitin M.A."/>
            <person name="Logacheva M.D."/>
            <person name="Penin A."/>
            <person name="Aleoshin V."/>
            <person name="Panchin Y.V."/>
        </authorList>
    </citation>
    <scope>NUCLEOTIDE SEQUENCE [LARGE SCALE GENOMIC DNA]</scope>
    <source>
        <strain evidence="3">Intl2013</strain>
        <tissue evidence="3">Whole animal</tissue>
    </source>
</reference>
<dbReference type="CDD" id="cd10207">
    <property type="entry name" value="ASKHA_NBD_Arp10"/>
    <property type="match status" value="1"/>
</dbReference>
<accession>A0A177B5G3</accession>
<name>A0A177B5G3_9BILA</name>
<dbReference type="SUPFAM" id="SSF53067">
    <property type="entry name" value="Actin-like ATPase domain"/>
    <property type="match status" value="2"/>
</dbReference>
<comment type="function">
    <text evidence="1">Actins are highly conserved proteins that are involved in various types of cell motility and are ubiquitously expressed in all eukaryotic cells.</text>
</comment>
<dbReference type="Pfam" id="PF00022">
    <property type="entry name" value="Actin"/>
    <property type="match status" value="1"/>
</dbReference>
<proteinExistence type="inferred from homology"/>
<organism evidence="3 4">
    <name type="scientific">Intoshia linei</name>
    <dbReference type="NCBI Taxonomy" id="1819745"/>
    <lineage>
        <taxon>Eukaryota</taxon>
        <taxon>Metazoa</taxon>
        <taxon>Spiralia</taxon>
        <taxon>Lophotrochozoa</taxon>
        <taxon>Mesozoa</taxon>
        <taxon>Orthonectida</taxon>
        <taxon>Rhopaluridae</taxon>
        <taxon>Intoshia</taxon>
    </lineage>
</organism>
<comment type="caution">
    <text evidence="3">The sequence shown here is derived from an EMBL/GenBank/DDBJ whole genome shotgun (WGS) entry which is preliminary data.</text>
</comment>
<dbReference type="SMART" id="SM00268">
    <property type="entry name" value="ACTIN"/>
    <property type="match status" value="1"/>
</dbReference>
<dbReference type="InterPro" id="IPR043129">
    <property type="entry name" value="ATPase_NBD"/>
</dbReference>
<evidence type="ECO:0000313" key="4">
    <source>
        <dbReference type="Proteomes" id="UP000078046"/>
    </source>
</evidence>
<keyword evidence="4" id="KW-1185">Reference proteome</keyword>
<dbReference type="InterPro" id="IPR004000">
    <property type="entry name" value="Actin"/>
</dbReference>
<evidence type="ECO:0000256" key="1">
    <source>
        <dbReference type="ARBA" id="ARBA00003520"/>
    </source>
</evidence>
<dbReference type="Proteomes" id="UP000078046">
    <property type="component" value="Unassembled WGS sequence"/>
</dbReference>
<evidence type="ECO:0000256" key="2">
    <source>
        <dbReference type="RuleBase" id="RU000487"/>
    </source>
</evidence>
<comment type="similarity">
    <text evidence="2">Belongs to the actin family.</text>
</comment>
<dbReference type="Gene3D" id="3.90.640.10">
    <property type="entry name" value="Actin, Chain A, domain 4"/>
    <property type="match status" value="1"/>
</dbReference>
<protein>
    <submittedName>
        <fullName evidence="3">Actin-related protein 10</fullName>
    </submittedName>
</protein>